<dbReference type="InterPro" id="IPR054613">
    <property type="entry name" value="Peptidase_S78_dom"/>
</dbReference>
<evidence type="ECO:0000313" key="7">
    <source>
        <dbReference type="Proteomes" id="UP000214600"/>
    </source>
</evidence>
<gene>
    <name evidence="6" type="ORF">CFB84_23075</name>
</gene>
<keyword evidence="3" id="KW-0378">Hydrolase</keyword>
<dbReference type="GO" id="GO:0006508">
    <property type="term" value="P:proteolysis"/>
    <property type="evidence" value="ECO:0007669"/>
    <property type="project" value="UniProtKB-KW"/>
</dbReference>
<feature type="compositionally biased region" description="Polar residues" evidence="4">
    <location>
        <begin position="160"/>
        <end position="176"/>
    </location>
</feature>
<reference evidence="7" key="1">
    <citation type="submission" date="2017-06" db="EMBL/GenBank/DDBJ databases">
        <authorList>
            <person name="LiPuma J."/>
            <person name="Spilker T."/>
        </authorList>
    </citation>
    <scope>NUCLEOTIDE SEQUENCE [LARGE SCALE GENOMIC DNA]</scope>
    <source>
        <strain evidence="7">AU17325</strain>
    </source>
</reference>
<evidence type="ECO:0000256" key="4">
    <source>
        <dbReference type="SAM" id="MobiDB-lite"/>
    </source>
</evidence>
<feature type="domain" description="Prohead serine protease" evidence="5">
    <location>
        <begin position="41"/>
        <end position="145"/>
    </location>
</feature>
<accession>A0A228II66</accession>
<feature type="region of interest" description="Disordered" evidence="4">
    <location>
        <begin position="156"/>
        <end position="176"/>
    </location>
</feature>
<dbReference type="Pfam" id="PF04586">
    <property type="entry name" value="Peptidase_S78"/>
    <property type="match status" value="1"/>
</dbReference>
<name>A0A228II66_9BURK</name>
<sequence>MFSAVVIKSVNEDSRVFEGIASTPTADRVNDVVEPLGLTFQKETPLLLNHKIDQPVGTVQFGTPTAKGLPFKATIAKVDEPGIVKDRTDEAWHSVKSRLIKGVSIRFRPTEYAYKDDGGMHYKKAAISELSLTAIPCNPEALITAFKSLADIPDIVPTTPEGNSQGNQADPPTGAANTQAIETAQRAALKPFFYPTY</sequence>
<evidence type="ECO:0000256" key="2">
    <source>
        <dbReference type="ARBA" id="ARBA00022670"/>
    </source>
</evidence>
<comment type="caution">
    <text evidence="6">The sequence shown here is derived from an EMBL/GenBank/DDBJ whole genome shotgun (WGS) entry which is preliminary data.</text>
</comment>
<proteinExistence type="predicted"/>
<dbReference type="OrthoDB" id="9804926at2"/>
<dbReference type="GO" id="GO:0008233">
    <property type="term" value="F:peptidase activity"/>
    <property type="evidence" value="ECO:0007669"/>
    <property type="project" value="UniProtKB-KW"/>
</dbReference>
<dbReference type="Proteomes" id="UP000214600">
    <property type="component" value="Unassembled WGS sequence"/>
</dbReference>
<dbReference type="AlphaFoldDB" id="A0A228II66"/>
<evidence type="ECO:0000259" key="5">
    <source>
        <dbReference type="Pfam" id="PF04586"/>
    </source>
</evidence>
<evidence type="ECO:0000256" key="1">
    <source>
        <dbReference type="ARBA" id="ARBA00022612"/>
    </source>
</evidence>
<evidence type="ECO:0000313" key="6">
    <source>
        <dbReference type="EMBL" id="OXI42128.1"/>
    </source>
</evidence>
<protein>
    <submittedName>
        <fullName evidence="6">Peptidase U35</fullName>
    </submittedName>
</protein>
<reference evidence="6 7" key="2">
    <citation type="submission" date="2017-08" db="EMBL/GenBank/DDBJ databases">
        <title>WGS of novel Burkholderia cepaca complex species.</title>
        <authorList>
            <person name="Lipuma J."/>
            <person name="Spilker T."/>
        </authorList>
    </citation>
    <scope>NUCLEOTIDE SEQUENCE [LARGE SCALE GENOMIC DNA]</scope>
    <source>
        <strain evidence="6 7">AU17325</strain>
    </source>
</reference>
<keyword evidence="2" id="KW-0645">Protease</keyword>
<dbReference type="EMBL" id="NKFA01000008">
    <property type="protein sequence ID" value="OXI42128.1"/>
    <property type="molecule type" value="Genomic_DNA"/>
</dbReference>
<keyword evidence="1" id="KW-1188">Viral release from host cell</keyword>
<evidence type="ECO:0000256" key="3">
    <source>
        <dbReference type="ARBA" id="ARBA00022801"/>
    </source>
</evidence>
<organism evidence="6 7">
    <name type="scientific">Burkholderia aenigmatica</name>
    <dbReference type="NCBI Taxonomy" id="2015348"/>
    <lineage>
        <taxon>Bacteria</taxon>
        <taxon>Pseudomonadati</taxon>
        <taxon>Pseudomonadota</taxon>
        <taxon>Betaproteobacteria</taxon>
        <taxon>Burkholderiales</taxon>
        <taxon>Burkholderiaceae</taxon>
        <taxon>Burkholderia</taxon>
        <taxon>Burkholderia cepacia complex</taxon>
    </lineage>
</organism>